<name>A0A183BHU9_GLOPA</name>
<feature type="compositionally biased region" description="Polar residues" evidence="1">
    <location>
        <begin position="105"/>
        <end position="115"/>
    </location>
</feature>
<feature type="compositionally biased region" description="Basic and acidic residues" evidence="1">
    <location>
        <begin position="72"/>
        <end position="104"/>
    </location>
</feature>
<accession>A0A183BHU9</accession>
<proteinExistence type="predicted"/>
<reference evidence="3" key="3">
    <citation type="submission" date="2016-06" db="UniProtKB">
        <authorList>
            <consortium name="WormBaseParasite"/>
        </authorList>
    </citation>
    <scope>IDENTIFICATION</scope>
</reference>
<organism evidence="2 3">
    <name type="scientific">Globodera pallida</name>
    <name type="common">Potato cyst nematode worm</name>
    <name type="synonym">Heterodera pallida</name>
    <dbReference type="NCBI Taxonomy" id="36090"/>
    <lineage>
        <taxon>Eukaryota</taxon>
        <taxon>Metazoa</taxon>
        <taxon>Ecdysozoa</taxon>
        <taxon>Nematoda</taxon>
        <taxon>Chromadorea</taxon>
        <taxon>Rhabditida</taxon>
        <taxon>Tylenchina</taxon>
        <taxon>Tylenchomorpha</taxon>
        <taxon>Tylenchoidea</taxon>
        <taxon>Heteroderidae</taxon>
        <taxon>Heteroderinae</taxon>
        <taxon>Globodera</taxon>
    </lineage>
</organism>
<sequence length="159" mass="16754">MFANDSSEIVLAFGRLESSALSSSAHSGGFVGCLADILFGTKMLSLDTSSSNEFTLSGCTMGPPGAILPSKKATDYGTNKEVEQLKKDDNVVDQSDEKKAEMKTTQKPTVPSSQVRPEGACALPVIPHGEREDSSGMRFGLTPNARVEFALSGTLHASP</sequence>
<keyword evidence="2" id="KW-1185">Reference proteome</keyword>
<dbReference type="AlphaFoldDB" id="A0A183BHU9"/>
<evidence type="ECO:0000313" key="3">
    <source>
        <dbReference type="WBParaSite" id="GPLIN_000017700"/>
    </source>
</evidence>
<dbReference type="WBParaSite" id="GPLIN_000017700">
    <property type="protein sequence ID" value="GPLIN_000017700"/>
    <property type="gene ID" value="GPLIN_000017700"/>
</dbReference>
<dbReference type="Proteomes" id="UP000050741">
    <property type="component" value="Unassembled WGS sequence"/>
</dbReference>
<feature type="region of interest" description="Disordered" evidence="1">
    <location>
        <begin position="70"/>
        <end position="119"/>
    </location>
</feature>
<reference evidence="2" key="2">
    <citation type="submission" date="2014-05" db="EMBL/GenBank/DDBJ databases">
        <title>The genome and life-stage specific transcriptomes of Globodera pallida elucidate key aspects of plant parasitism by a cyst nematode.</title>
        <authorList>
            <person name="Cotton J.A."/>
            <person name="Lilley C.J."/>
            <person name="Jones L.M."/>
            <person name="Kikuchi T."/>
            <person name="Reid A.J."/>
            <person name="Thorpe P."/>
            <person name="Tsai I.J."/>
            <person name="Beasley H."/>
            <person name="Blok V."/>
            <person name="Cock P.J.A."/>
            <person name="Van den Akker S.E."/>
            <person name="Holroyd N."/>
            <person name="Hunt M."/>
            <person name="Mantelin S."/>
            <person name="Naghra H."/>
            <person name="Pain A."/>
            <person name="Palomares-Rius J.E."/>
            <person name="Zarowiecki M."/>
            <person name="Berriman M."/>
            <person name="Jones J.T."/>
            <person name="Urwin P.E."/>
        </authorList>
    </citation>
    <scope>NUCLEOTIDE SEQUENCE [LARGE SCALE GENOMIC DNA]</scope>
    <source>
        <strain evidence="2">Lindley</strain>
    </source>
</reference>
<evidence type="ECO:0000256" key="1">
    <source>
        <dbReference type="SAM" id="MobiDB-lite"/>
    </source>
</evidence>
<evidence type="ECO:0000313" key="2">
    <source>
        <dbReference type="Proteomes" id="UP000050741"/>
    </source>
</evidence>
<protein>
    <submittedName>
        <fullName evidence="3">TLDc domain-containing protein</fullName>
    </submittedName>
</protein>
<reference evidence="2" key="1">
    <citation type="submission" date="2013-12" db="EMBL/GenBank/DDBJ databases">
        <authorList>
            <person name="Aslett M."/>
        </authorList>
    </citation>
    <scope>NUCLEOTIDE SEQUENCE [LARGE SCALE GENOMIC DNA]</scope>
    <source>
        <strain evidence="2">Lindley</strain>
    </source>
</reference>